<keyword evidence="1" id="KW-0472">Membrane</keyword>
<accession>D5MJI8</accession>
<evidence type="ECO:0000313" key="2">
    <source>
        <dbReference type="EMBL" id="CBE69573.1"/>
    </source>
</evidence>
<dbReference type="AlphaFoldDB" id="D5MJI8"/>
<feature type="transmembrane region" description="Helical" evidence="1">
    <location>
        <begin position="15"/>
        <end position="32"/>
    </location>
</feature>
<sequence>MWTEVRVRSVGPSEIIGIAGILVAIGTYFSGVRHGRRQEHARFEHDRDLERERRLHELAGKVADEYVGMSRRNYDRGPHAMATLGLDQLGSDALIREAIHEMYVRSGSDPWAGQGGHVDDLDLVAFFRHVREKKVDFSHTQVEKVAQEVRAASGAKGRKAV</sequence>
<organism evidence="2 3">
    <name type="scientific">Methylomirabilis oxygeniifera</name>
    <dbReference type="NCBI Taxonomy" id="671143"/>
    <lineage>
        <taxon>Bacteria</taxon>
        <taxon>Candidatus Methylomirabilota</taxon>
        <taxon>Candidatus Methylomirabilia</taxon>
        <taxon>Candidatus Methylomirabilales</taxon>
        <taxon>Candidatus Methylomirabilaceae</taxon>
        <taxon>Candidatus Methylomirabilis</taxon>
    </lineage>
</organism>
<dbReference type="STRING" id="671143.DAMO_2500"/>
<keyword evidence="1" id="KW-1133">Transmembrane helix</keyword>
<reference evidence="2 3" key="1">
    <citation type="journal article" date="2010" name="Nature">
        <title>Nitrite-driven anaerobic methane oxidation by oxygenic bacteria.</title>
        <authorList>
            <person name="Ettwig K.F."/>
            <person name="Butler M.K."/>
            <person name="Le Paslier D."/>
            <person name="Pelletier E."/>
            <person name="Mangenot S."/>
            <person name="Kuypers M.M.M."/>
            <person name="Schreiber F."/>
            <person name="Dutilh B.E."/>
            <person name="Zedelius J."/>
            <person name="de Beer D."/>
            <person name="Gloerich J."/>
            <person name="Wessels H.J.C.T."/>
            <person name="van Allen T."/>
            <person name="Luesken F."/>
            <person name="Wu M."/>
            <person name="van de Pas-Schoonen K.T."/>
            <person name="Op den Camp H.J.M."/>
            <person name="Janssen-Megens E.M."/>
            <person name="Francoijs K-J."/>
            <person name="Stunnenberg H."/>
            <person name="Weissenbach J."/>
            <person name="Jetten M.S.M."/>
            <person name="Strous M."/>
        </authorList>
    </citation>
    <scope>NUCLEOTIDE SEQUENCE [LARGE SCALE GENOMIC DNA]</scope>
</reference>
<evidence type="ECO:0000256" key="1">
    <source>
        <dbReference type="SAM" id="Phobius"/>
    </source>
</evidence>
<dbReference type="HOGENOM" id="CLU_1640701_0_0_0"/>
<gene>
    <name evidence="2" type="ORF">DAMO_2500</name>
</gene>
<protein>
    <submittedName>
        <fullName evidence="2">Uncharacterized protein</fullName>
    </submittedName>
</protein>
<dbReference type="EMBL" id="FP565575">
    <property type="protein sequence ID" value="CBE69573.1"/>
    <property type="molecule type" value="Genomic_DNA"/>
</dbReference>
<keyword evidence="1" id="KW-0812">Transmembrane</keyword>
<proteinExistence type="predicted"/>
<name>D5MJI8_METO1</name>
<dbReference type="KEGG" id="mox:DAMO_2500"/>
<dbReference type="Proteomes" id="UP000006898">
    <property type="component" value="Chromosome"/>
</dbReference>
<evidence type="ECO:0000313" key="3">
    <source>
        <dbReference type="Proteomes" id="UP000006898"/>
    </source>
</evidence>